<sequence>MSTAPAAEAVPAVAPAAPPVPVVGLVLTLQISGAAHPRRAAAPMPIAPASRLLRHVVSASELLDANVTSGCSFAGGDGDVTTGSGGGLPRTALGTGSGGGSGGRPERTPAFCSTRARSAAAPVANGKAPSGDEPVDASVSVSASPSSLLRSSRMRQTGRDMPPLPSALSLLLPTPPTLPMTPPPTTTVCARPAETSNCLG</sequence>
<feature type="compositionally biased region" description="Low complexity" evidence="1">
    <location>
        <begin position="137"/>
        <end position="151"/>
    </location>
</feature>
<dbReference type="Proteomes" id="UP000075714">
    <property type="component" value="Unassembled WGS sequence"/>
</dbReference>
<dbReference type="AlphaFoldDB" id="A0A150GPA3"/>
<proteinExistence type="predicted"/>
<accession>A0A150GPA3</accession>
<name>A0A150GPA3_GONPE</name>
<protein>
    <submittedName>
        <fullName evidence="2">Uncharacterized protein</fullName>
    </submittedName>
</protein>
<dbReference type="EMBL" id="LSYV01000013">
    <property type="protein sequence ID" value="KXZ51568.1"/>
    <property type="molecule type" value="Genomic_DNA"/>
</dbReference>
<evidence type="ECO:0000313" key="2">
    <source>
        <dbReference type="EMBL" id="KXZ51568.1"/>
    </source>
</evidence>
<feature type="region of interest" description="Disordered" evidence="1">
    <location>
        <begin position="82"/>
        <end position="161"/>
    </location>
</feature>
<keyword evidence="3" id="KW-1185">Reference proteome</keyword>
<organism evidence="2 3">
    <name type="scientific">Gonium pectorale</name>
    <name type="common">Green alga</name>
    <dbReference type="NCBI Taxonomy" id="33097"/>
    <lineage>
        <taxon>Eukaryota</taxon>
        <taxon>Viridiplantae</taxon>
        <taxon>Chlorophyta</taxon>
        <taxon>core chlorophytes</taxon>
        <taxon>Chlorophyceae</taxon>
        <taxon>CS clade</taxon>
        <taxon>Chlamydomonadales</taxon>
        <taxon>Volvocaceae</taxon>
        <taxon>Gonium</taxon>
    </lineage>
</organism>
<evidence type="ECO:0000256" key="1">
    <source>
        <dbReference type="SAM" id="MobiDB-lite"/>
    </source>
</evidence>
<evidence type="ECO:0000313" key="3">
    <source>
        <dbReference type="Proteomes" id="UP000075714"/>
    </source>
</evidence>
<comment type="caution">
    <text evidence="2">The sequence shown here is derived from an EMBL/GenBank/DDBJ whole genome shotgun (WGS) entry which is preliminary data.</text>
</comment>
<reference evidence="3" key="1">
    <citation type="journal article" date="2016" name="Nat. Commun.">
        <title>The Gonium pectorale genome demonstrates co-option of cell cycle regulation during the evolution of multicellularity.</title>
        <authorList>
            <person name="Hanschen E.R."/>
            <person name="Marriage T.N."/>
            <person name="Ferris P.J."/>
            <person name="Hamaji T."/>
            <person name="Toyoda A."/>
            <person name="Fujiyama A."/>
            <person name="Neme R."/>
            <person name="Noguchi H."/>
            <person name="Minakuchi Y."/>
            <person name="Suzuki M."/>
            <person name="Kawai-Toyooka H."/>
            <person name="Smith D.R."/>
            <person name="Sparks H."/>
            <person name="Anderson J."/>
            <person name="Bakaric R."/>
            <person name="Luria V."/>
            <person name="Karger A."/>
            <person name="Kirschner M.W."/>
            <person name="Durand P.M."/>
            <person name="Michod R.E."/>
            <person name="Nozaki H."/>
            <person name="Olson B.J."/>
        </authorList>
    </citation>
    <scope>NUCLEOTIDE SEQUENCE [LARGE SCALE GENOMIC DNA]</scope>
    <source>
        <strain evidence="3">NIES-2863</strain>
    </source>
</reference>
<gene>
    <name evidence="2" type="ORF">GPECTOR_12g531</name>
</gene>